<name>A0ABQ4ZDX9_9ASTR</name>
<proteinExistence type="predicted"/>
<comment type="caution">
    <text evidence="1">The sequence shown here is derived from an EMBL/GenBank/DDBJ whole genome shotgun (WGS) entry which is preliminary data.</text>
</comment>
<accession>A0ABQ4ZDX9</accession>
<dbReference type="Proteomes" id="UP001151760">
    <property type="component" value="Unassembled WGS sequence"/>
</dbReference>
<evidence type="ECO:0000313" key="1">
    <source>
        <dbReference type="EMBL" id="GJS88040.1"/>
    </source>
</evidence>
<evidence type="ECO:0000313" key="2">
    <source>
        <dbReference type="Proteomes" id="UP001151760"/>
    </source>
</evidence>
<reference evidence="1" key="1">
    <citation type="journal article" date="2022" name="Int. J. Mol. Sci.">
        <title>Draft Genome of Tanacetum Coccineum: Genomic Comparison of Closely Related Tanacetum-Family Plants.</title>
        <authorList>
            <person name="Yamashiro T."/>
            <person name="Shiraishi A."/>
            <person name="Nakayama K."/>
            <person name="Satake H."/>
        </authorList>
    </citation>
    <scope>NUCLEOTIDE SEQUENCE</scope>
</reference>
<organism evidence="1 2">
    <name type="scientific">Tanacetum coccineum</name>
    <dbReference type="NCBI Taxonomy" id="301880"/>
    <lineage>
        <taxon>Eukaryota</taxon>
        <taxon>Viridiplantae</taxon>
        <taxon>Streptophyta</taxon>
        <taxon>Embryophyta</taxon>
        <taxon>Tracheophyta</taxon>
        <taxon>Spermatophyta</taxon>
        <taxon>Magnoliopsida</taxon>
        <taxon>eudicotyledons</taxon>
        <taxon>Gunneridae</taxon>
        <taxon>Pentapetalae</taxon>
        <taxon>asterids</taxon>
        <taxon>campanulids</taxon>
        <taxon>Asterales</taxon>
        <taxon>Asteraceae</taxon>
        <taxon>Asteroideae</taxon>
        <taxon>Anthemideae</taxon>
        <taxon>Anthemidinae</taxon>
        <taxon>Tanacetum</taxon>
    </lineage>
</organism>
<reference evidence="1" key="2">
    <citation type="submission" date="2022-01" db="EMBL/GenBank/DDBJ databases">
        <authorList>
            <person name="Yamashiro T."/>
            <person name="Shiraishi A."/>
            <person name="Satake H."/>
            <person name="Nakayama K."/>
        </authorList>
    </citation>
    <scope>NUCLEOTIDE SEQUENCE</scope>
</reference>
<dbReference type="Pfam" id="PF14223">
    <property type="entry name" value="Retrotran_gag_2"/>
    <property type="match status" value="1"/>
</dbReference>
<sequence length="332" mass="38673">MATKSIVPQLFNKKGCSYSAIAPRLEPRKFNKWKKRMLCYLTGMEPYYIECIKEGPYQPKTVEDDIIDSVISCETAKATWTNLVHNFEGPSDTKQNRIMDLKLEYQTFKAKPTKSLSQTYTHYKTLLNELSNDSVTLSKHESNVGVVNSLLEKQPGPIKDFQENSDDEADERTNEEYLRCLELEFYERALLKNSKCFIKRKNNFDEKEVSDDEEMTQVKVLMALADDELSVGKNHARNGELIDITIRKVNILLYIDEDADWQSYLRYINIDLKFVEEQILNLLSKYNKIVFKLNKCRDDLLVLKQANLDAVTFQIQNTELTKLNYALQEQLK</sequence>
<protein>
    <submittedName>
        <fullName evidence="1">Uncharacterized protein</fullName>
    </submittedName>
</protein>
<gene>
    <name evidence="1" type="ORF">Tco_0770676</name>
</gene>
<keyword evidence="2" id="KW-1185">Reference proteome</keyword>
<dbReference type="EMBL" id="BQNB010011244">
    <property type="protein sequence ID" value="GJS88040.1"/>
    <property type="molecule type" value="Genomic_DNA"/>
</dbReference>